<dbReference type="PANTHER" id="PTHR43214">
    <property type="entry name" value="TWO-COMPONENT RESPONSE REGULATOR"/>
    <property type="match status" value="1"/>
</dbReference>
<keyword evidence="2" id="KW-0805">Transcription regulation</keyword>
<dbReference type="AlphaFoldDB" id="A0A5N1J4N0"/>
<dbReference type="CDD" id="cd17535">
    <property type="entry name" value="REC_NarL-like"/>
    <property type="match status" value="1"/>
</dbReference>
<protein>
    <submittedName>
        <fullName evidence="8">Response regulator transcription factor</fullName>
    </submittedName>
</protein>
<dbReference type="InterPro" id="IPR000792">
    <property type="entry name" value="Tscrpt_reg_LuxR_C"/>
</dbReference>
<feature type="domain" description="HTH luxR-type" evidence="6">
    <location>
        <begin position="149"/>
        <end position="214"/>
    </location>
</feature>
<evidence type="ECO:0000259" key="7">
    <source>
        <dbReference type="PROSITE" id="PS50110"/>
    </source>
</evidence>
<dbReference type="InterPro" id="IPR001789">
    <property type="entry name" value="Sig_transdc_resp-reg_receiver"/>
</dbReference>
<accession>A0A5N1J4N0</accession>
<dbReference type="InterPro" id="IPR058245">
    <property type="entry name" value="NreC/VraR/RcsB-like_REC"/>
</dbReference>
<dbReference type="Pfam" id="PF00072">
    <property type="entry name" value="Response_reg"/>
    <property type="match status" value="1"/>
</dbReference>
<evidence type="ECO:0000313" key="9">
    <source>
        <dbReference type="Proteomes" id="UP000326570"/>
    </source>
</evidence>
<dbReference type="PROSITE" id="PS50110">
    <property type="entry name" value="RESPONSE_REGULATORY"/>
    <property type="match status" value="1"/>
</dbReference>
<evidence type="ECO:0000259" key="6">
    <source>
        <dbReference type="PROSITE" id="PS50043"/>
    </source>
</evidence>
<dbReference type="SMART" id="SM00421">
    <property type="entry name" value="HTH_LUXR"/>
    <property type="match status" value="1"/>
</dbReference>
<feature type="modified residue" description="4-aspartylphosphate" evidence="5">
    <location>
        <position position="62"/>
    </location>
</feature>
<evidence type="ECO:0000256" key="5">
    <source>
        <dbReference type="PROSITE-ProRule" id="PRU00169"/>
    </source>
</evidence>
<keyword evidence="1 5" id="KW-0597">Phosphoprotein</keyword>
<dbReference type="PANTHER" id="PTHR43214:SF41">
    <property type="entry name" value="NITRATE_NITRITE RESPONSE REGULATOR PROTEIN NARP"/>
    <property type="match status" value="1"/>
</dbReference>
<dbReference type="InterPro" id="IPR011006">
    <property type="entry name" value="CheY-like_superfamily"/>
</dbReference>
<dbReference type="Proteomes" id="UP000326570">
    <property type="component" value="Unassembled WGS sequence"/>
</dbReference>
<keyword evidence="3" id="KW-0238">DNA-binding</keyword>
<feature type="domain" description="Response regulatory" evidence="7">
    <location>
        <begin position="10"/>
        <end position="127"/>
    </location>
</feature>
<sequence length="219" mass="25085">MTTPQPSNVKVVIADDHKLFRKGILELVNDFEGFTVVWEAEHGKDLVNKLSPENLPEIILLDISMPVMDGYQTAEWLTKHYPEIKVLALSMHNDDNSILRMLRCGVNGYILKNTDPSELEKALRTLETDGTYYSSRVAELAIKCLHHKKKEVHPDLSEREIEFLKLACTELPYKSFAPLLNIHPRVVESTRENLFKKLEVESRVGLVIYAIKNGIFKIE</sequence>
<evidence type="ECO:0000256" key="4">
    <source>
        <dbReference type="ARBA" id="ARBA00023163"/>
    </source>
</evidence>
<dbReference type="GO" id="GO:0006355">
    <property type="term" value="P:regulation of DNA-templated transcription"/>
    <property type="evidence" value="ECO:0007669"/>
    <property type="project" value="InterPro"/>
</dbReference>
<keyword evidence="4" id="KW-0804">Transcription</keyword>
<proteinExistence type="predicted"/>
<dbReference type="InterPro" id="IPR016032">
    <property type="entry name" value="Sig_transdc_resp-reg_C-effctor"/>
</dbReference>
<organism evidence="8 9">
    <name type="scientific">Adhaeribacter soli</name>
    <dbReference type="NCBI Taxonomy" id="2607655"/>
    <lineage>
        <taxon>Bacteria</taxon>
        <taxon>Pseudomonadati</taxon>
        <taxon>Bacteroidota</taxon>
        <taxon>Cytophagia</taxon>
        <taxon>Cytophagales</taxon>
        <taxon>Hymenobacteraceae</taxon>
        <taxon>Adhaeribacter</taxon>
    </lineage>
</organism>
<dbReference type="EMBL" id="VTWT01000001">
    <property type="protein sequence ID" value="KAA9345644.1"/>
    <property type="molecule type" value="Genomic_DNA"/>
</dbReference>
<dbReference type="PROSITE" id="PS50043">
    <property type="entry name" value="HTH_LUXR_2"/>
    <property type="match status" value="1"/>
</dbReference>
<reference evidence="8 9" key="1">
    <citation type="submission" date="2019-09" db="EMBL/GenBank/DDBJ databases">
        <title>Genome sequence of Adhaeribacter sp. M2.</title>
        <authorList>
            <person name="Srinivasan S."/>
        </authorList>
    </citation>
    <scope>NUCLEOTIDE SEQUENCE [LARGE SCALE GENOMIC DNA]</scope>
    <source>
        <strain evidence="8 9">M2</strain>
    </source>
</reference>
<dbReference type="SUPFAM" id="SSF52172">
    <property type="entry name" value="CheY-like"/>
    <property type="match status" value="1"/>
</dbReference>
<dbReference type="Pfam" id="PF00196">
    <property type="entry name" value="GerE"/>
    <property type="match status" value="1"/>
</dbReference>
<dbReference type="Gene3D" id="3.40.50.2300">
    <property type="match status" value="1"/>
</dbReference>
<dbReference type="CDD" id="cd06170">
    <property type="entry name" value="LuxR_C_like"/>
    <property type="match status" value="1"/>
</dbReference>
<keyword evidence="9" id="KW-1185">Reference proteome</keyword>
<comment type="caution">
    <text evidence="8">The sequence shown here is derived from an EMBL/GenBank/DDBJ whole genome shotgun (WGS) entry which is preliminary data.</text>
</comment>
<gene>
    <name evidence="8" type="ORF">F0P94_00720</name>
</gene>
<dbReference type="SMART" id="SM00448">
    <property type="entry name" value="REC"/>
    <property type="match status" value="1"/>
</dbReference>
<dbReference type="GO" id="GO:0003677">
    <property type="term" value="F:DNA binding"/>
    <property type="evidence" value="ECO:0007669"/>
    <property type="project" value="UniProtKB-KW"/>
</dbReference>
<dbReference type="SUPFAM" id="SSF46894">
    <property type="entry name" value="C-terminal effector domain of the bipartite response regulators"/>
    <property type="match status" value="1"/>
</dbReference>
<dbReference type="GO" id="GO:0000160">
    <property type="term" value="P:phosphorelay signal transduction system"/>
    <property type="evidence" value="ECO:0007669"/>
    <property type="project" value="InterPro"/>
</dbReference>
<evidence type="ECO:0000256" key="3">
    <source>
        <dbReference type="ARBA" id="ARBA00023125"/>
    </source>
</evidence>
<name>A0A5N1J4N0_9BACT</name>
<dbReference type="RefSeq" id="WP_150901787.1">
    <property type="nucleotide sequence ID" value="NZ_VTWT01000001.1"/>
</dbReference>
<evidence type="ECO:0000256" key="2">
    <source>
        <dbReference type="ARBA" id="ARBA00023015"/>
    </source>
</evidence>
<evidence type="ECO:0000313" key="8">
    <source>
        <dbReference type="EMBL" id="KAA9345644.1"/>
    </source>
</evidence>
<evidence type="ECO:0000256" key="1">
    <source>
        <dbReference type="ARBA" id="ARBA00022553"/>
    </source>
</evidence>
<dbReference type="InterPro" id="IPR039420">
    <property type="entry name" value="WalR-like"/>
</dbReference>